<organism evidence="1">
    <name type="scientific">human gut metagenome</name>
    <dbReference type="NCBI Taxonomy" id="408170"/>
    <lineage>
        <taxon>unclassified sequences</taxon>
        <taxon>metagenomes</taxon>
        <taxon>organismal metagenomes</taxon>
    </lineage>
</organism>
<accession>K1UER2</accession>
<evidence type="ECO:0000313" key="1">
    <source>
        <dbReference type="EMBL" id="EKC70001.1"/>
    </source>
</evidence>
<feature type="non-terminal residue" evidence="1">
    <location>
        <position position="180"/>
    </location>
</feature>
<name>K1UER2_9ZZZZ</name>
<dbReference type="AlphaFoldDB" id="K1UER2"/>
<protein>
    <submittedName>
        <fullName evidence="1">Uncharacterized protein</fullName>
    </submittedName>
</protein>
<comment type="caution">
    <text evidence="1">The sequence shown here is derived from an EMBL/GenBank/DDBJ whole genome shotgun (WGS) entry which is preliminary data.</text>
</comment>
<dbReference type="EMBL" id="AJWY01005302">
    <property type="protein sequence ID" value="EKC70001.1"/>
    <property type="molecule type" value="Genomic_DNA"/>
</dbReference>
<proteinExistence type="predicted"/>
<dbReference type="CDD" id="cd13120">
    <property type="entry name" value="BF2867_like_N"/>
    <property type="match status" value="1"/>
</dbReference>
<reference evidence="1" key="1">
    <citation type="journal article" date="2013" name="Environ. Microbiol.">
        <title>Microbiota from the distal guts of lean and obese adolescents exhibit partial functional redundancy besides clear differences in community structure.</title>
        <authorList>
            <person name="Ferrer M."/>
            <person name="Ruiz A."/>
            <person name="Lanza F."/>
            <person name="Haange S.B."/>
            <person name="Oberbach A."/>
            <person name="Till H."/>
            <person name="Bargiela R."/>
            <person name="Campoy C."/>
            <person name="Segura M.T."/>
            <person name="Richter M."/>
            <person name="von Bergen M."/>
            <person name="Seifert J."/>
            <person name="Suarez A."/>
        </authorList>
    </citation>
    <scope>NUCLEOTIDE SEQUENCE</scope>
</reference>
<sequence length="180" mass="18943">TLALATAGLVLLCGCSADPATDEAAPGGNDGKTVPVSFAAELPATRATIEIGDDRFNGAWEVDIDKLGIHATLNGVAQINKPFVFSSEGIFKGELTPGTGAWTYLAYYPHGEQSLNGTSATIPFGNTRIQKGGTYNSLFDILIAPAQTTANSAEGVDDSGERIRFNMQRLTSILDFDLTN</sequence>
<gene>
    <name evidence="1" type="ORF">LEA_08012</name>
</gene>
<feature type="non-terminal residue" evidence="1">
    <location>
        <position position="1"/>
    </location>
</feature>